<gene>
    <name evidence="1" type="ORF">ENF30_03235</name>
</gene>
<evidence type="ECO:0000313" key="1">
    <source>
        <dbReference type="EMBL" id="HDD35796.1"/>
    </source>
</evidence>
<proteinExistence type="predicted"/>
<dbReference type="AlphaFoldDB" id="A0A7V0NEL7"/>
<protein>
    <recommendedName>
        <fullName evidence="2">DUF4065 domain-containing protein</fullName>
    </recommendedName>
</protein>
<reference evidence="1" key="1">
    <citation type="journal article" date="2020" name="mSystems">
        <title>Genome- and Community-Level Interaction Insights into Carbon Utilization and Element Cycling Functions of Hydrothermarchaeota in Hydrothermal Sediment.</title>
        <authorList>
            <person name="Zhou Z."/>
            <person name="Liu Y."/>
            <person name="Xu W."/>
            <person name="Pan J."/>
            <person name="Luo Z.H."/>
            <person name="Li M."/>
        </authorList>
    </citation>
    <scope>NUCLEOTIDE SEQUENCE [LARGE SCALE GENOMIC DNA]</scope>
    <source>
        <strain evidence="1">HyVt-113</strain>
    </source>
</reference>
<evidence type="ECO:0008006" key="2">
    <source>
        <dbReference type="Google" id="ProtNLM"/>
    </source>
</evidence>
<accession>A0A7V0NEL7</accession>
<dbReference type="EMBL" id="DQWQ01000145">
    <property type="protein sequence ID" value="HDD35796.1"/>
    <property type="molecule type" value="Genomic_DNA"/>
</dbReference>
<sequence length="240" mass="28424">MESTIKNISPIDLIHYIVWYATQKGMRLTTLRLVKFLYLADLYWARKTGGETLTNWPWRFIHYGPFCSESLEAIKRAVELGLIKEKTYPSKYDLEDEYNIYETNVKPQIADQLPEFLSIPLNQAIIKWGEDTPALLDYVYFETEPMMNAKKWDFLDFSKAKKTEKRKEIKMLPLSPEKVKKARELVKKIKEKYKKALEKKPHVQPVYDDYYFKALEYLDGDLPDLRPLSGILHLPKKDEY</sequence>
<comment type="caution">
    <text evidence="1">The sequence shown here is derived from an EMBL/GenBank/DDBJ whole genome shotgun (WGS) entry which is preliminary data.</text>
</comment>
<name>A0A7V0NEL7_DESA2</name>
<dbReference type="Proteomes" id="UP000885706">
    <property type="component" value="Unassembled WGS sequence"/>
</dbReference>
<organism evidence="1">
    <name type="scientific">Desulfofervidus auxilii</name>
    <dbReference type="NCBI Taxonomy" id="1621989"/>
    <lineage>
        <taxon>Bacteria</taxon>
        <taxon>Pseudomonadati</taxon>
        <taxon>Thermodesulfobacteriota</taxon>
        <taxon>Candidatus Desulfofervidia</taxon>
        <taxon>Candidatus Desulfofervidales</taxon>
        <taxon>Candidatus Desulfofervidaceae</taxon>
        <taxon>Candidatus Desulfofervidus</taxon>
    </lineage>
</organism>